<dbReference type="Pfam" id="PF12890">
    <property type="entry name" value="DHOase"/>
    <property type="match status" value="1"/>
</dbReference>
<dbReference type="InterPro" id="IPR032466">
    <property type="entry name" value="Metal_Hydrolase"/>
</dbReference>
<gene>
    <name evidence="3" type="primary">pyrC2</name>
    <name evidence="3" type="ORF">PEPS_21330</name>
</gene>
<evidence type="ECO:0000313" key="4">
    <source>
        <dbReference type="Proteomes" id="UP001354989"/>
    </source>
</evidence>
<accession>A0ABM7VFW6</accession>
<keyword evidence="1" id="KW-0665">Pyrimidine biosynthesis</keyword>
<evidence type="ECO:0000313" key="3">
    <source>
        <dbReference type="EMBL" id="BDC99852.1"/>
    </source>
</evidence>
<dbReference type="Gene3D" id="3.20.20.140">
    <property type="entry name" value="Metal-dependent hydrolases"/>
    <property type="match status" value="1"/>
</dbReference>
<dbReference type="PANTHER" id="PTHR43668:SF2">
    <property type="entry name" value="ALLANTOINASE"/>
    <property type="match status" value="1"/>
</dbReference>
<protein>
    <submittedName>
        <fullName evidence="3">Dihydroorotase</fullName>
    </submittedName>
</protein>
<dbReference type="RefSeq" id="WP_338397043.1">
    <property type="nucleotide sequence ID" value="NZ_AP025292.1"/>
</dbReference>
<dbReference type="InterPro" id="IPR011059">
    <property type="entry name" value="Metal-dep_hydrolase_composite"/>
</dbReference>
<evidence type="ECO:0000259" key="2">
    <source>
        <dbReference type="Pfam" id="PF12890"/>
    </source>
</evidence>
<proteinExistence type="predicted"/>
<dbReference type="InterPro" id="IPR024403">
    <property type="entry name" value="DHOase_cat"/>
</dbReference>
<dbReference type="EMBL" id="AP025292">
    <property type="protein sequence ID" value="BDC99852.1"/>
    <property type="molecule type" value="Genomic_DNA"/>
</dbReference>
<dbReference type="SUPFAM" id="SSF51556">
    <property type="entry name" value="Metallo-dependent hydrolases"/>
    <property type="match status" value="1"/>
</dbReference>
<dbReference type="CDD" id="cd01317">
    <property type="entry name" value="DHOase_IIa"/>
    <property type="match status" value="1"/>
</dbReference>
<keyword evidence="4" id="KW-1185">Reference proteome</keyword>
<name>A0ABM7VFW6_9BACT</name>
<feature type="domain" description="Dihydroorotase catalytic" evidence="2">
    <location>
        <begin position="53"/>
        <end position="238"/>
    </location>
</feature>
<dbReference type="InterPro" id="IPR050138">
    <property type="entry name" value="DHOase/Allantoinase_Hydrolase"/>
</dbReference>
<reference evidence="3 4" key="1">
    <citation type="submission" date="2021-12" db="EMBL/GenBank/DDBJ databases">
        <title>Genome sequencing of bacteria with rrn-lacking chromosome and rrn-plasmid.</title>
        <authorList>
            <person name="Anda M."/>
            <person name="Iwasaki W."/>
        </authorList>
    </citation>
    <scope>NUCLEOTIDE SEQUENCE [LARGE SCALE GENOMIC DNA]</scope>
    <source>
        <strain evidence="3 4">NBRC 101262</strain>
    </source>
</reference>
<dbReference type="NCBIfam" id="TIGR00857">
    <property type="entry name" value="pyrC_multi"/>
    <property type="match status" value="1"/>
</dbReference>
<evidence type="ECO:0000256" key="1">
    <source>
        <dbReference type="ARBA" id="ARBA00022975"/>
    </source>
</evidence>
<organism evidence="3 4">
    <name type="scientific">Persicobacter psychrovividus</name>
    <dbReference type="NCBI Taxonomy" id="387638"/>
    <lineage>
        <taxon>Bacteria</taxon>
        <taxon>Pseudomonadati</taxon>
        <taxon>Bacteroidota</taxon>
        <taxon>Cytophagia</taxon>
        <taxon>Cytophagales</taxon>
        <taxon>Persicobacteraceae</taxon>
        <taxon>Persicobacter</taxon>
    </lineage>
</organism>
<dbReference type="PANTHER" id="PTHR43668">
    <property type="entry name" value="ALLANTOINASE"/>
    <property type="match status" value="1"/>
</dbReference>
<sequence length="420" mass="46140">MSILIQNAQIIDASSSFHGQKVNILIDDQGKIAKISAEAITGADQTIDAEGMLLSQGWLDMQANYCDPGLEHKEDLTSGRAVAQASGFTQVAVVPTTEPTIQTKNDVRYIASENRASLVQLRAIGAVTKQLKGEDFTEIIDLHQAGAVAFSQGGKPLYNSDILLKTLQYLQKFNGLLINRPEDRWLSMFGLMHEGIESTILGMKGIPSMAEELMVIRDLKLLEYGGGRLHFSNISTKEAVALIRQAKSEGYEVSCDIAAHQLAFTDQDLHTFDTNLKVSPPFRSQADRQALIEGLQDGTIDVIVSAHEPQDQESKKLEFDLADAGIIGQQTLLPVLLQAELPAEEWIHTVTTRPAQILGLSLEPIEEGAIANLTLFDPEAKWTLDHRSSQSLSENNPFWGQELQGRVKAVFNNGQHALNY</sequence>
<dbReference type="Gene3D" id="2.30.40.10">
    <property type="entry name" value="Urease, subunit C, domain 1"/>
    <property type="match status" value="1"/>
</dbReference>
<dbReference type="Proteomes" id="UP001354989">
    <property type="component" value="Chromosome"/>
</dbReference>
<dbReference type="SUPFAM" id="SSF51338">
    <property type="entry name" value="Composite domain of metallo-dependent hydrolases"/>
    <property type="match status" value="1"/>
</dbReference>
<dbReference type="InterPro" id="IPR004722">
    <property type="entry name" value="DHOase"/>
</dbReference>